<feature type="transmembrane region" description="Helical" evidence="1">
    <location>
        <begin position="6"/>
        <end position="23"/>
    </location>
</feature>
<proteinExistence type="predicted"/>
<sequence length="166" mass="19142">MGRIEHIFPFMILAFFISGFGMAQNQTLRINIELPAGVELRSMTGAESDVGNELWSDLYGKNYAMIAEDGSLLPLRWIMIQTYENSQFLLEIKNQDVPGKPTFIYFLNDNTNNLQSAQSLKEFPALLNFNQKGLLIRNFKPRRTTLKAWLGYYGENQLESLLLEYF</sequence>
<evidence type="ECO:0000313" key="2">
    <source>
        <dbReference type="EMBL" id="PRY83751.1"/>
    </source>
</evidence>
<comment type="caution">
    <text evidence="2">The sequence shown here is derived from an EMBL/GenBank/DDBJ whole genome shotgun (WGS) entry which is preliminary data.</text>
</comment>
<reference evidence="2 3" key="1">
    <citation type="submission" date="2018-03" db="EMBL/GenBank/DDBJ databases">
        <title>Genomic Encyclopedia of Archaeal and Bacterial Type Strains, Phase II (KMG-II): from individual species to whole genera.</title>
        <authorList>
            <person name="Goeker M."/>
        </authorList>
    </citation>
    <scope>NUCLEOTIDE SEQUENCE [LARGE SCALE GENOMIC DNA]</scope>
    <source>
        <strain evidence="2 3">DSM 27929</strain>
    </source>
</reference>
<keyword evidence="1" id="KW-0472">Membrane</keyword>
<evidence type="ECO:0000256" key="1">
    <source>
        <dbReference type="SAM" id="Phobius"/>
    </source>
</evidence>
<keyword evidence="1" id="KW-0812">Transmembrane</keyword>
<name>A0A2T0WAM5_9BACT</name>
<evidence type="ECO:0000313" key="3">
    <source>
        <dbReference type="Proteomes" id="UP000238157"/>
    </source>
</evidence>
<dbReference type="Proteomes" id="UP000238157">
    <property type="component" value="Unassembled WGS sequence"/>
</dbReference>
<keyword evidence="3" id="KW-1185">Reference proteome</keyword>
<protein>
    <submittedName>
        <fullName evidence="2">Uncharacterized protein</fullName>
    </submittedName>
</protein>
<dbReference type="EMBL" id="PVTR01000026">
    <property type="protein sequence ID" value="PRY83751.1"/>
    <property type="molecule type" value="Genomic_DNA"/>
</dbReference>
<dbReference type="AlphaFoldDB" id="A0A2T0WAM5"/>
<organism evidence="2 3">
    <name type="scientific">Mongoliibacter ruber</name>
    <dbReference type="NCBI Taxonomy" id="1750599"/>
    <lineage>
        <taxon>Bacteria</taxon>
        <taxon>Pseudomonadati</taxon>
        <taxon>Bacteroidota</taxon>
        <taxon>Cytophagia</taxon>
        <taxon>Cytophagales</taxon>
        <taxon>Cyclobacteriaceae</taxon>
        <taxon>Mongoliibacter</taxon>
    </lineage>
</organism>
<gene>
    <name evidence="2" type="ORF">CLW00_1267</name>
</gene>
<keyword evidence="1" id="KW-1133">Transmembrane helix</keyword>
<accession>A0A2T0WAM5</accession>